<dbReference type="Proteomes" id="UP000064007">
    <property type="component" value="Chromosome 1"/>
</dbReference>
<dbReference type="OrthoDB" id="8527650at2"/>
<dbReference type="Pfam" id="PF11390">
    <property type="entry name" value="FdsD"/>
    <property type="match status" value="1"/>
</dbReference>
<dbReference type="HOGENOM" id="CLU_166802_0_0_4"/>
<protein>
    <submittedName>
        <fullName evidence="1">Formate dehydrogenase delta subunit</fullName>
        <ecNumber evidence="1">1.2.1.2</ecNumber>
    </submittedName>
</protein>
<evidence type="ECO:0000313" key="1">
    <source>
        <dbReference type="EMBL" id="CEZ20070.1"/>
    </source>
</evidence>
<dbReference type="KEGG" id="mbat:BN1208_1190"/>
<gene>
    <name evidence="1" type="primary">fdhE</name>
    <name evidence="1" type="ORF">BN1208_1190</name>
</gene>
<organism evidence="1 2">
    <name type="scientific">Candidatus Methylopumilus planktonicus</name>
    <dbReference type="NCBI Taxonomy" id="1581557"/>
    <lineage>
        <taxon>Bacteria</taxon>
        <taxon>Pseudomonadati</taxon>
        <taxon>Pseudomonadota</taxon>
        <taxon>Betaproteobacteria</taxon>
        <taxon>Nitrosomonadales</taxon>
        <taxon>Methylophilaceae</taxon>
        <taxon>Candidatus Methylopumilus</taxon>
    </lineage>
</organism>
<dbReference type="AlphaFoldDB" id="A0A0D6EWH2"/>
<name>A0A0D6EWH2_9PROT</name>
<evidence type="ECO:0000313" key="2">
    <source>
        <dbReference type="Proteomes" id="UP000064007"/>
    </source>
</evidence>
<dbReference type="EC" id="1.2.1.2" evidence="1"/>
<sequence length="70" mass="7919">MNIDQLVTMANQIGSFFKSYPDQGKAKEEIANHLTKFWAPPMRNQIKEHVSKNAGKGLEVIVIDAIQKHL</sequence>
<reference evidence="2" key="1">
    <citation type="submission" date="2014-12" db="EMBL/GenBank/DDBJ databases">
        <authorList>
            <person name="Salcher M.M."/>
        </authorList>
    </citation>
    <scope>NUCLEOTIDE SEQUENCE [LARGE SCALE GENOMIC DNA]</scope>
    <source>
        <strain evidence="2">MMS-10A-171</strain>
    </source>
</reference>
<dbReference type="EMBL" id="LN827929">
    <property type="protein sequence ID" value="CEZ20070.1"/>
    <property type="molecule type" value="Genomic_DNA"/>
</dbReference>
<keyword evidence="2" id="KW-1185">Reference proteome</keyword>
<dbReference type="RefSeq" id="WP_046488796.1">
    <property type="nucleotide sequence ID" value="NZ_LN827929.1"/>
</dbReference>
<dbReference type="InterPro" id="IPR021074">
    <property type="entry name" value="Formate_DH_dsu"/>
</dbReference>
<keyword evidence="1" id="KW-0560">Oxidoreductase</keyword>
<accession>A0A0D6EWH2</accession>
<proteinExistence type="predicted"/>
<dbReference type="GO" id="GO:0016491">
    <property type="term" value="F:oxidoreductase activity"/>
    <property type="evidence" value="ECO:0007669"/>
    <property type="project" value="UniProtKB-KW"/>
</dbReference>
<dbReference type="STRING" id="1581557.BN1208_1190"/>